<protein>
    <submittedName>
        <fullName evidence="14">Glutamate receptor ionotropic, delta-1</fullName>
    </submittedName>
</protein>
<keyword evidence="6" id="KW-0406">Ion transport</keyword>
<keyword evidence="2" id="KW-0813">Transport</keyword>
<evidence type="ECO:0000256" key="5">
    <source>
        <dbReference type="ARBA" id="ARBA00022989"/>
    </source>
</evidence>
<name>A0AAV4RZ72_CAEEX</name>
<organism evidence="14 15">
    <name type="scientific">Caerostris extrusa</name>
    <name type="common">Bark spider</name>
    <name type="synonym">Caerostris bankana</name>
    <dbReference type="NCBI Taxonomy" id="172846"/>
    <lineage>
        <taxon>Eukaryota</taxon>
        <taxon>Metazoa</taxon>
        <taxon>Ecdysozoa</taxon>
        <taxon>Arthropoda</taxon>
        <taxon>Chelicerata</taxon>
        <taxon>Arachnida</taxon>
        <taxon>Araneae</taxon>
        <taxon>Araneomorphae</taxon>
        <taxon>Entelegynae</taxon>
        <taxon>Araneoidea</taxon>
        <taxon>Araneidae</taxon>
        <taxon>Caerostris</taxon>
    </lineage>
</organism>
<feature type="transmembrane region" description="Helical" evidence="12">
    <location>
        <begin position="115"/>
        <end position="135"/>
    </location>
</feature>
<reference evidence="14 15" key="1">
    <citation type="submission" date="2021-06" db="EMBL/GenBank/DDBJ databases">
        <title>Caerostris extrusa draft genome.</title>
        <authorList>
            <person name="Kono N."/>
            <person name="Arakawa K."/>
        </authorList>
    </citation>
    <scope>NUCLEOTIDE SEQUENCE [LARGE SCALE GENOMIC DNA]</scope>
</reference>
<evidence type="ECO:0000256" key="11">
    <source>
        <dbReference type="ARBA" id="ARBA00023303"/>
    </source>
</evidence>
<keyword evidence="15" id="KW-1185">Reference proteome</keyword>
<dbReference type="InterPro" id="IPR019594">
    <property type="entry name" value="Glu/Gly-bd"/>
</dbReference>
<dbReference type="PANTHER" id="PTHR42643">
    <property type="entry name" value="IONOTROPIC RECEPTOR 20A-RELATED"/>
    <property type="match status" value="1"/>
</dbReference>
<comment type="subcellular location">
    <subcellularLocation>
        <location evidence="1">Cell membrane</location>
        <topology evidence="1">Multi-pass membrane protein</topology>
    </subcellularLocation>
</comment>
<dbReference type="GO" id="GO:0005886">
    <property type="term" value="C:plasma membrane"/>
    <property type="evidence" value="ECO:0007669"/>
    <property type="project" value="UniProtKB-SubCell"/>
</dbReference>
<keyword evidence="11" id="KW-0407">Ion channel</keyword>
<evidence type="ECO:0000313" key="14">
    <source>
        <dbReference type="EMBL" id="GIY25580.1"/>
    </source>
</evidence>
<evidence type="ECO:0000256" key="3">
    <source>
        <dbReference type="ARBA" id="ARBA00022475"/>
    </source>
</evidence>
<evidence type="ECO:0000256" key="9">
    <source>
        <dbReference type="ARBA" id="ARBA00023180"/>
    </source>
</evidence>
<evidence type="ECO:0000259" key="13">
    <source>
        <dbReference type="SMART" id="SM00918"/>
    </source>
</evidence>
<evidence type="ECO:0000256" key="7">
    <source>
        <dbReference type="ARBA" id="ARBA00023136"/>
    </source>
</evidence>
<dbReference type="Pfam" id="PF10613">
    <property type="entry name" value="Lig_chan-Glu_bd"/>
    <property type="match status" value="1"/>
</dbReference>
<dbReference type="Gene3D" id="3.40.190.10">
    <property type="entry name" value="Periplasmic binding protein-like II"/>
    <property type="match status" value="1"/>
</dbReference>
<dbReference type="SUPFAM" id="SSF53850">
    <property type="entry name" value="Periplasmic binding protein-like II"/>
    <property type="match status" value="1"/>
</dbReference>
<keyword evidence="7 12" id="KW-0472">Membrane</keyword>
<dbReference type="EMBL" id="BPLR01008561">
    <property type="protein sequence ID" value="GIY25580.1"/>
    <property type="molecule type" value="Genomic_DNA"/>
</dbReference>
<evidence type="ECO:0000313" key="15">
    <source>
        <dbReference type="Proteomes" id="UP001054945"/>
    </source>
</evidence>
<comment type="caution">
    <text evidence="14">The sequence shown here is derived from an EMBL/GenBank/DDBJ whole genome shotgun (WGS) entry which is preliminary data.</text>
</comment>
<evidence type="ECO:0000256" key="2">
    <source>
        <dbReference type="ARBA" id="ARBA00022448"/>
    </source>
</evidence>
<dbReference type="AlphaFoldDB" id="A0AAV4RZ72"/>
<evidence type="ECO:0000256" key="12">
    <source>
        <dbReference type="SAM" id="Phobius"/>
    </source>
</evidence>
<evidence type="ECO:0000256" key="8">
    <source>
        <dbReference type="ARBA" id="ARBA00023170"/>
    </source>
</evidence>
<keyword evidence="5 12" id="KW-1133">Transmembrane helix</keyword>
<keyword evidence="4 12" id="KW-0812">Transmembrane</keyword>
<proteinExistence type="predicted"/>
<keyword evidence="9" id="KW-0325">Glycoprotein</keyword>
<gene>
    <name evidence="14" type="primary">GRID1_14</name>
    <name evidence="14" type="ORF">CEXT_31381</name>
</gene>
<accession>A0AAV4RZ72</accession>
<sequence length="153" mass="17626">MCLKRKVKFGNIKLHGIEGRFLDLISKTLKFKWIIKTPPDRESGRMNENGSWTGLIGMIQRKEVDMALNLIPMTESRTNVVDFSDPYTIYDVTFIVEKPGTVSPKWVLLYPFDNVVWFCTLMIFLVGLNIFAFILKRKVSYCALFFSSCLGVI</sequence>
<evidence type="ECO:0000256" key="4">
    <source>
        <dbReference type="ARBA" id="ARBA00022692"/>
    </source>
</evidence>
<dbReference type="Proteomes" id="UP001054945">
    <property type="component" value="Unassembled WGS sequence"/>
</dbReference>
<keyword evidence="10" id="KW-1071">Ligand-gated ion channel</keyword>
<dbReference type="SMART" id="SM00918">
    <property type="entry name" value="Lig_chan-Glu_bd"/>
    <property type="match status" value="1"/>
</dbReference>
<evidence type="ECO:0000256" key="10">
    <source>
        <dbReference type="ARBA" id="ARBA00023286"/>
    </source>
</evidence>
<dbReference type="InterPro" id="IPR052192">
    <property type="entry name" value="Insect_Ionotropic_Sensory_Rcpt"/>
</dbReference>
<dbReference type="GO" id="GO:0015276">
    <property type="term" value="F:ligand-gated monoatomic ion channel activity"/>
    <property type="evidence" value="ECO:0007669"/>
    <property type="project" value="InterPro"/>
</dbReference>
<dbReference type="PANTHER" id="PTHR42643:SF38">
    <property type="entry name" value="IONOTROPIC RECEPTOR 100A"/>
    <property type="match status" value="1"/>
</dbReference>
<feature type="domain" description="Ionotropic glutamate receptor L-glutamate and glycine-binding" evidence="13">
    <location>
        <begin position="1"/>
        <end position="61"/>
    </location>
</feature>
<keyword evidence="8 14" id="KW-0675">Receptor</keyword>
<keyword evidence="3" id="KW-1003">Cell membrane</keyword>
<evidence type="ECO:0000256" key="1">
    <source>
        <dbReference type="ARBA" id="ARBA00004651"/>
    </source>
</evidence>
<evidence type="ECO:0000256" key="6">
    <source>
        <dbReference type="ARBA" id="ARBA00023065"/>
    </source>
</evidence>